<evidence type="ECO:0000256" key="1">
    <source>
        <dbReference type="ARBA" id="ARBA00022527"/>
    </source>
</evidence>
<dbReference type="InterPro" id="IPR000719">
    <property type="entry name" value="Prot_kinase_dom"/>
</dbReference>
<evidence type="ECO:0000256" key="5">
    <source>
        <dbReference type="ARBA" id="ARBA00022840"/>
    </source>
</evidence>
<reference evidence="8" key="1">
    <citation type="journal article" date="2021" name="Cell">
        <title>Tracing the genetic footprints of vertebrate landing in non-teleost ray-finned fishes.</title>
        <authorList>
            <person name="Bi X."/>
            <person name="Wang K."/>
            <person name="Yang L."/>
            <person name="Pan H."/>
            <person name="Jiang H."/>
            <person name="Wei Q."/>
            <person name="Fang M."/>
            <person name="Yu H."/>
            <person name="Zhu C."/>
            <person name="Cai Y."/>
            <person name="He Y."/>
            <person name="Gan X."/>
            <person name="Zeng H."/>
            <person name="Yu D."/>
            <person name="Zhu Y."/>
            <person name="Jiang H."/>
            <person name="Qiu Q."/>
            <person name="Yang H."/>
            <person name="Zhang Y.E."/>
            <person name="Wang W."/>
            <person name="Zhu M."/>
            <person name="He S."/>
            <person name="Zhang G."/>
        </authorList>
    </citation>
    <scope>NUCLEOTIDE SEQUENCE</scope>
    <source>
        <strain evidence="8">Pddl_001</strain>
    </source>
</reference>
<keyword evidence="9" id="KW-1185">Reference proteome</keyword>
<dbReference type="InterPro" id="IPR017441">
    <property type="entry name" value="Protein_kinase_ATP_BS"/>
</dbReference>
<keyword evidence="3 6" id="KW-0547">Nucleotide-binding</keyword>
<accession>A0ABS2XHV0</accession>
<evidence type="ECO:0000256" key="4">
    <source>
        <dbReference type="ARBA" id="ARBA00022777"/>
    </source>
</evidence>
<dbReference type="EMBL" id="JAAWVQ010032036">
    <property type="protein sequence ID" value="MBN3273561.1"/>
    <property type="molecule type" value="Genomic_DNA"/>
</dbReference>
<evidence type="ECO:0000313" key="9">
    <source>
        <dbReference type="Proteomes" id="UP001166093"/>
    </source>
</evidence>
<keyword evidence="1" id="KW-0723">Serine/threonine-protein kinase</keyword>
<evidence type="ECO:0000256" key="2">
    <source>
        <dbReference type="ARBA" id="ARBA00022679"/>
    </source>
</evidence>
<dbReference type="InterPro" id="IPR011009">
    <property type="entry name" value="Kinase-like_dom_sf"/>
</dbReference>
<organism evidence="8 9">
    <name type="scientific">Polyodon spathula</name>
    <name type="common">North American paddlefish</name>
    <name type="synonym">Squalus spathula</name>
    <dbReference type="NCBI Taxonomy" id="7913"/>
    <lineage>
        <taxon>Eukaryota</taxon>
        <taxon>Metazoa</taxon>
        <taxon>Chordata</taxon>
        <taxon>Craniata</taxon>
        <taxon>Vertebrata</taxon>
        <taxon>Euteleostomi</taxon>
        <taxon>Actinopterygii</taxon>
        <taxon>Chondrostei</taxon>
        <taxon>Acipenseriformes</taxon>
        <taxon>Polyodontidae</taxon>
        <taxon>Polyodon</taxon>
    </lineage>
</organism>
<dbReference type="Proteomes" id="UP001166093">
    <property type="component" value="Unassembled WGS sequence"/>
</dbReference>
<feature type="non-terminal residue" evidence="8">
    <location>
        <position position="1"/>
    </location>
</feature>
<dbReference type="PANTHER" id="PTHR24353:SF82">
    <property type="entry name" value="CAMP-DEPENDENT PROTEIN KINASE CATALYTIC SUBUNIT ALPHA"/>
    <property type="match status" value="1"/>
</dbReference>
<feature type="domain" description="Protein kinase" evidence="7">
    <location>
        <begin position="8"/>
        <end position="86"/>
    </location>
</feature>
<proteinExistence type="predicted"/>
<evidence type="ECO:0000313" key="8">
    <source>
        <dbReference type="EMBL" id="MBN3273561.1"/>
    </source>
</evidence>
<sequence>NTASLDQFERMKTLGTGSFGRVMLVKHKETGQHFAMKILDKQKVVKLKQIEHTLNEKRILQAVSFPFLVRLEDSFKVLEPVWILLI</sequence>
<dbReference type="PROSITE" id="PS50011">
    <property type="entry name" value="PROTEIN_KINASE_DOM"/>
    <property type="match status" value="1"/>
</dbReference>
<feature type="binding site" evidence="6">
    <location>
        <position position="37"/>
    </location>
    <ligand>
        <name>ATP</name>
        <dbReference type="ChEBI" id="CHEBI:30616"/>
    </ligand>
</feature>
<feature type="non-terminal residue" evidence="8">
    <location>
        <position position="86"/>
    </location>
</feature>
<dbReference type="GO" id="GO:0016301">
    <property type="term" value="F:kinase activity"/>
    <property type="evidence" value="ECO:0007669"/>
    <property type="project" value="UniProtKB-KW"/>
</dbReference>
<evidence type="ECO:0000259" key="7">
    <source>
        <dbReference type="PROSITE" id="PS50011"/>
    </source>
</evidence>
<dbReference type="PROSITE" id="PS00107">
    <property type="entry name" value="PROTEIN_KINASE_ATP"/>
    <property type="match status" value="1"/>
</dbReference>
<evidence type="ECO:0000256" key="6">
    <source>
        <dbReference type="PROSITE-ProRule" id="PRU10141"/>
    </source>
</evidence>
<dbReference type="PANTHER" id="PTHR24353">
    <property type="entry name" value="CYCLIC NUCLEOTIDE-DEPENDENT PROTEIN KINASE"/>
    <property type="match status" value="1"/>
</dbReference>
<protein>
    <submittedName>
        <fullName evidence="8">KAPCA kinase</fullName>
    </submittedName>
</protein>
<name>A0ABS2XHV0_POLSP</name>
<dbReference type="SUPFAM" id="SSF56112">
    <property type="entry name" value="Protein kinase-like (PK-like)"/>
    <property type="match status" value="1"/>
</dbReference>
<keyword evidence="2" id="KW-0808">Transferase</keyword>
<dbReference type="Gene3D" id="3.30.200.20">
    <property type="entry name" value="Phosphorylase Kinase, domain 1"/>
    <property type="match status" value="1"/>
</dbReference>
<evidence type="ECO:0000256" key="3">
    <source>
        <dbReference type="ARBA" id="ARBA00022741"/>
    </source>
</evidence>
<gene>
    <name evidence="8" type="primary">Prkaca_0</name>
    <name evidence="8" type="ORF">GTO93_0006681</name>
</gene>
<dbReference type="Pfam" id="PF00069">
    <property type="entry name" value="Pkinase"/>
    <property type="match status" value="1"/>
</dbReference>
<keyword evidence="5 6" id="KW-0067">ATP-binding</keyword>
<keyword evidence="4 8" id="KW-0418">Kinase</keyword>
<comment type="caution">
    <text evidence="8">The sequence shown here is derived from an EMBL/GenBank/DDBJ whole genome shotgun (WGS) entry which is preliminary data.</text>
</comment>